<organism evidence="1 2">
    <name type="scientific">Thalictrum thalictroides</name>
    <name type="common">Rue-anemone</name>
    <name type="synonym">Anemone thalictroides</name>
    <dbReference type="NCBI Taxonomy" id="46969"/>
    <lineage>
        <taxon>Eukaryota</taxon>
        <taxon>Viridiplantae</taxon>
        <taxon>Streptophyta</taxon>
        <taxon>Embryophyta</taxon>
        <taxon>Tracheophyta</taxon>
        <taxon>Spermatophyta</taxon>
        <taxon>Magnoliopsida</taxon>
        <taxon>Ranunculales</taxon>
        <taxon>Ranunculaceae</taxon>
        <taxon>Thalictroideae</taxon>
        <taxon>Thalictrum</taxon>
    </lineage>
</organism>
<evidence type="ECO:0000313" key="1">
    <source>
        <dbReference type="EMBL" id="KAF5206098.1"/>
    </source>
</evidence>
<gene>
    <name evidence="1" type="ORF">FRX31_004316</name>
</gene>
<reference evidence="1 2" key="1">
    <citation type="submission" date="2020-06" db="EMBL/GenBank/DDBJ databases">
        <title>Transcriptomic and genomic resources for Thalictrum thalictroides and T. hernandezii: Facilitating candidate gene discovery in an emerging model plant lineage.</title>
        <authorList>
            <person name="Arias T."/>
            <person name="Riano-Pachon D.M."/>
            <person name="Di Stilio V.S."/>
        </authorList>
    </citation>
    <scope>NUCLEOTIDE SEQUENCE [LARGE SCALE GENOMIC DNA]</scope>
    <source>
        <strain evidence="2">cv. WT478/WT964</strain>
        <tissue evidence="1">Leaves</tissue>
    </source>
</reference>
<comment type="caution">
    <text evidence="1">The sequence shown here is derived from an EMBL/GenBank/DDBJ whole genome shotgun (WGS) entry which is preliminary data.</text>
</comment>
<dbReference type="EMBL" id="JABWDY010003191">
    <property type="protein sequence ID" value="KAF5206098.1"/>
    <property type="molecule type" value="Genomic_DNA"/>
</dbReference>
<accession>A0A7J6XAY9</accession>
<name>A0A7J6XAY9_THATH</name>
<keyword evidence="2" id="KW-1185">Reference proteome</keyword>
<proteinExistence type="predicted"/>
<dbReference type="OrthoDB" id="5835829at2759"/>
<dbReference type="AlphaFoldDB" id="A0A7J6XAY9"/>
<sequence>MREEFTRENVYETVKLVMDEGSEVGKQVRENHHKWKKFLLSEGIESSYIDCKICAFDQGSILRLFSDY</sequence>
<protein>
    <submittedName>
        <fullName evidence="1">Uncharacterized protein</fullName>
    </submittedName>
</protein>
<evidence type="ECO:0000313" key="2">
    <source>
        <dbReference type="Proteomes" id="UP000554482"/>
    </source>
</evidence>
<dbReference type="Proteomes" id="UP000554482">
    <property type="component" value="Unassembled WGS sequence"/>
</dbReference>